<dbReference type="Proteomes" id="UP000703269">
    <property type="component" value="Unassembled WGS sequence"/>
</dbReference>
<evidence type="ECO:0000313" key="2">
    <source>
        <dbReference type="Proteomes" id="UP000703269"/>
    </source>
</evidence>
<gene>
    <name evidence="1" type="ORF">PsYK624_001270</name>
</gene>
<dbReference type="AlphaFoldDB" id="A0A9P3FVW1"/>
<comment type="caution">
    <text evidence="1">The sequence shown here is derived from an EMBL/GenBank/DDBJ whole genome shotgun (WGS) entry which is preliminary data.</text>
</comment>
<proteinExistence type="predicted"/>
<sequence>MRLAKTTTHPPQHLNVQRERRLCTLGCPSPDGVLPATSPIHRPVPEPGFALPVLYTSPSSRTLICNIPVRTQPRRHRSGSQQIVHRTVGARPPLPAVVRSAAATLASAATDAHERAPPTCSASVAVLEHPRPQPFLRGGAGVRTCPPLPYRVGVRVVAPWLARTTSCRSMPLRHVLTGSCTAALHRAGVVAHARGRSWQERVSVVGTVRYCW</sequence>
<protein>
    <submittedName>
        <fullName evidence="1">Uncharacterized protein</fullName>
    </submittedName>
</protein>
<keyword evidence="2" id="KW-1185">Reference proteome</keyword>
<dbReference type="EMBL" id="BPQB01000001">
    <property type="protein sequence ID" value="GJE84052.1"/>
    <property type="molecule type" value="Genomic_DNA"/>
</dbReference>
<name>A0A9P3FVW1_9APHY</name>
<organism evidence="1 2">
    <name type="scientific">Phanerochaete sordida</name>
    <dbReference type="NCBI Taxonomy" id="48140"/>
    <lineage>
        <taxon>Eukaryota</taxon>
        <taxon>Fungi</taxon>
        <taxon>Dikarya</taxon>
        <taxon>Basidiomycota</taxon>
        <taxon>Agaricomycotina</taxon>
        <taxon>Agaricomycetes</taxon>
        <taxon>Polyporales</taxon>
        <taxon>Phanerochaetaceae</taxon>
        <taxon>Phanerochaete</taxon>
    </lineage>
</organism>
<evidence type="ECO:0000313" key="1">
    <source>
        <dbReference type="EMBL" id="GJE84052.1"/>
    </source>
</evidence>
<accession>A0A9P3FVW1</accession>
<reference evidence="1 2" key="1">
    <citation type="submission" date="2021-08" db="EMBL/GenBank/DDBJ databases">
        <title>Draft Genome Sequence of Phanerochaete sordida strain YK-624.</title>
        <authorList>
            <person name="Mori T."/>
            <person name="Dohra H."/>
            <person name="Suzuki T."/>
            <person name="Kawagishi H."/>
            <person name="Hirai H."/>
        </authorList>
    </citation>
    <scope>NUCLEOTIDE SEQUENCE [LARGE SCALE GENOMIC DNA]</scope>
    <source>
        <strain evidence="1 2">YK-624</strain>
    </source>
</reference>